<dbReference type="HOGENOM" id="CLU_1971679_0_0_1"/>
<sequence length="127" mass="15527">MHLHLIALTRKKIDQIIVSQYILEDPYAITCSEEDNSIREWLKRTDNNNRRVRILRLEHQFDRPMEFLPNGDLMNLIKFTGFMTQWDLSTMTFETQYHLVDEVDEYDEYDGLVITKLRHYWRYILKI</sequence>
<reference evidence="1" key="1">
    <citation type="submission" date="2013-07" db="EMBL/GenBank/DDBJ databases">
        <title>The genome of an arbuscular mycorrhizal fungus provides insights into the evolution of the oldest plant symbiosis.</title>
        <authorList>
            <consortium name="DOE Joint Genome Institute"/>
            <person name="Tisserant E."/>
            <person name="Malbreil M."/>
            <person name="Kuo A."/>
            <person name="Kohler A."/>
            <person name="Symeonidi A."/>
            <person name="Balestrini R."/>
            <person name="Charron P."/>
            <person name="Duensing N."/>
            <person name="Frei-dit-Frey N."/>
            <person name="Gianinazzi-Pearson V."/>
            <person name="Gilbert B."/>
            <person name="Handa Y."/>
            <person name="Hijri M."/>
            <person name="Kaul R."/>
            <person name="Kawaguchi M."/>
            <person name="Krajinski F."/>
            <person name="Lammers P."/>
            <person name="Lapierre D."/>
            <person name="Masclaux F.G."/>
            <person name="Murat C."/>
            <person name="Morin E."/>
            <person name="Ndikumana S."/>
            <person name="Pagni M."/>
            <person name="Petitpierre D."/>
            <person name="Requena N."/>
            <person name="Rosikiewicz P."/>
            <person name="Riley R."/>
            <person name="Saito K."/>
            <person name="San Clemente H."/>
            <person name="Shapiro H."/>
            <person name="van Tuinen D."/>
            <person name="Becard G."/>
            <person name="Bonfante P."/>
            <person name="Paszkowski U."/>
            <person name="Shachar-Hill Y."/>
            <person name="Young J.P."/>
            <person name="Sanders I.R."/>
            <person name="Henrissat B."/>
            <person name="Rensing S.A."/>
            <person name="Grigoriev I.V."/>
            <person name="Corradi N."/>
            <person name="Roux C."/>
            <person name="Martin F."/>
        </authorList>
    </citation>
    <scope>NUCLEOTIDE SEQUENCE</scope>
    <source>
        <strain evidence="1">DAOM 197198</strain>
    </source>
</reference>
<proteinExistence type="predicted"/>
<dbReference type="EMBL" id="KI296029">
    <property type="protein sequence ID" value="ESA02019.1"/>
    <property type="molecule type" value="Genomic_DNA"/>
</dbReference>
<evidence type="ECO:0000313" key="1">
    <source>
        <dbReference type="EMBL" id="ESA02019.1"/>
    </source>
</evidence>
<organism evidence="1">
    <name type="scientific">Rhizophagus irregularis (strain DAOM 181602 / DAOM 197198 / MUCL 43194)</name>
    <name type="common">Arbuscular mycorrhizal fungus</name>
    <name type="synonym">Glomus intraradices</name>
    <dbReference type="NCBI Taxonomy" id="747089"/>
    <lineage>
        <taxon>Eukaryota</taxon>
        <taxon>Fungi</taxon>
        <taxon>Fungi incertae sedis</taxon>
        <taxon>Mucoromycota</taxon>
        <taxon>Glomeromycotina</taxon>
        <taxon>Glomeromycetes</taxon>
        <taxon>Glomerales</taxon>
        <taxon>Glomeraceae</taxon>
        <taxon>Rhizophagus</taxon>
    </lineage>
</organism>
<gene>
    <name evidence="1" type="ORF">GLOINDRAFT_740</name>
</gene>
<dbReference type="AlphaFoldDB" id="U9T1G9"/>
<name>U9T1G9_RHIID</name>
<accession>U9T1G9</accession>
<protein>
    <submittedName>
        <fullName evidence="1">Uncharacterized protein</fullName>
    </submittedName>
</protein>